<accession>A0A9D8KGC9</accession>
<name>A0A9D8KGC9_9DELT</name>
<gene>
    <name evidence="5" type="ORF">JW984_12300</name>
</gene>
<proteinExistence type="predicted"/>
<dbReference type="Pfam" id="PF00565">
    <property type="entry name" value="SNase"/>
    <property type="match status" value="1"/>
</dbReference>
<dbReference type="PANTHER" id="PTHR12302">
    <property type="entry name" value="EBNA2 BINDING PROTEIN P100"/>
    <property type="match status" value="1"/>
</dbReference>
<dbReference type="SMART" id="SM00318">
    <property type="entry name" value="SNc"/>
    <property type="match status" value="1"/>
</dbReference>
<protein>
    <submittedName>
        <fullName evidence="5">Thermonuclease family protein</fullName>
    </submittedName>
</protein>
<dbReference type="InterPro" id="IPR016071">
    <property type="entry name" value="Staphylococal_nuclease_OB-fold"/>
</dbReference>
<keyword evidence="3" id="KW-0378">Hydrolase</keyword>
<dbReference type="PROSITE" id="PS50830">
    <property type="entry name" value="TNASE_3"/>
    <property type="match status" value="1"/>
</dbReference>
<dbReference type="GO" id="GO:0004519">
    <property type="term" value="F:endonuclease activity"/>
    <property type="evidence" value="ECO:0007669"/>
    <property type="project" value="UniProtKB-KW"/>
</dbReference>
<evidence type="ECO:0000256" key="3">
    <source>
        <dbReference type="ARBA" id="ARBA00022801"/>
    </source>
</evidence>
<dbReference type="Proteomes" id="UP000809273">
    <property type="component" value="Unassembled WGS sequence"/>
</dbReference>
<organism evidence="5 6">
    <name type="scientific">Candidatus Zymogenus saltonus</name>
    <dbReference type="NCBI Taxonomy" id="2844893"/>
    <lineage>
        <taxon>Bacteria</taxon>
        <taxon>Deltaproteobacteria</taxon>
        <taxon>Candidatus Zymogenia</taxon>
        <taxon>Candidatus Zymogeniales</taxon>
        <taxon>Candidatus Zymogenaceae</taxon>
        <taxon>Candidatus Zymogenus</taxon>
    </lineage>
</organism>
<evidence type="ECO:0000313" key="5">
    <source>
        <dbReference type="EMBL" id="MBN1573968.1"/>
    </source>
</evidence>
<dbReference type="SUPFAM" id="SSF50199">
    <property type="entry name" value="Staphylococcal nuclease"/>
    <property type="match status" value="1"/>
</dbReference>
<reference evidence="5" key="1">
    <citation type="journal article" date="2021" name="Environ. Microbiol.">
        <title>Genomic characterization of three novel Desulfobacterota classes expand the metabolic and phylogenetic diversity of the phylum.</title>
        <authorList>
            <person name="Murphy C.L."/>
            <person name="Biggerstaff J."/>
            <person name="Eichhorn A."/>
            <person name="Ewing E."/>
            <person name="Shahan R."/>
            <person name="Soriano D."/>
            <person name="Stewart S."/>
            <person name="VanMol K."/>
            <person name="Walker R."/>
            <person name="Walters P."/>
            <person name="Elshahed M.S."/>
            <person name="Youssef N.H."/>
        </authorList>
    </citation>
    <scope>NUCLEOTIDE SEQUENCE</scope>
    <source>
        <strain evidence="5">Zod_Metabat.24</strain>
    </source>
</reference>
<dbReference type="GO" id="GO:0016787">
    <property type="term" value="F:hydrolase activity"/>
    <property type="evidence" value="ECO:0007669"/>
    <property type="project" value="UniProtKB-KW"/>
</dbReference>
<feature type="domain" description="TNase-like" evidence="4">
    <location>
        <begin position="36"/>
        <end position="163"/>
    </location>
</feature>
<evidence type="ECO:0000259" key="4">
    <source>
        <dbReference type="PROSITE" id="PS50830"/>
    </source>
</evidence>
<reference evidence="5" key="2">
    <citation type="submission" date="2021-01" db="EMBL/GenBank/DDBJ databases">
        <authorList>
            <person name="Hahn C.R."/>
            <person name="Youssef N.H."/>
            <person name="Elshahed M."/>
        </authorList>
    </citation>
    <scope>NUCLEOTIDE SEQUENCE</scope>
    <source>
        <strain evidence="5">Zod_Metabat.24</strain>
    </source>
</reference>
<dbReference type="AlphaFoldDB" id="A0A9D8KGC9"/>
<keyword evidence="2" id="KW-0255">Endonuclease</keyword>
<comment type="caution">
    <text evidence="5">The sequence shown here is derived from an EMBL/GenBank/DDBJ whole genome shotgun (WGS) entry which is preliminary data.</text>
</comment>
<sequence length="265" mass="29830">MRNVDINIKRAALIAALFIFSAFLAVPRLSPLYAQTPKTVYVKEVIDGDTIVLSDYRTVRYIGIDAPESGGLKPVEYYGIEAKKINKKLTEGKEVRLEADLERTDNYGRTLAYVYVDDMFVNLRLVELGAAVALPYPPNLKHYGELSHKMEIARKEGRGIWADVNRWVIPAEDAGRHIGLSKTVVGRVKRTEDKGFGVFLNFGEDFSTDFTVFIPANNLQYFKDEGIGDPASKYRGKVVETTGTIRERNGPSITVRHPGQIYIRR</sequence>
<evidence type="ECO:0000313" key="6">
    <source>
        <dbReference type="Proteomes" id="UP000809273"/>
    </source>
</evidence>
<dbReference type="PANTHER" id="PTHR12302:SF3">
    <property type="entry name" value="SERINE_THREONINE-PROTEIN KINASE 31"/>
    <property type="match status" value="1"/>
</dbReference>
<dbReference type="Gene3D" id="2.40.50.90">
    <property type="match status" value="1"/>
</dbReference>
<dbReference type="InterPro" id="IPR035437">
    <property type="entry name" value="SNase_OB-fold_sf"/>
</dbReference>
<evidence type="ECO:0000256" key="1">
    <source>
        <dbReference type="ARBA" id="ARBA00022722"/>
    </source>
</evidence>
<evidence type="ECO:0000256" key="2">
    <source>
        <dbReference type="ARBA" id="ARBA00022759"/>
    </source>
</evidence>
<keyword evidence="1" id="KW-0540">Nuclease</keyword>
<dbReference type="EMBL" id="JAFGIX010000060">
    <property type="protein sequence ID" value="MBN1573968.1"/>
    <property type="molecule type" value="Genomic_DNA"/>
</dbReference>